<organism evidence="2 3">
    <name type="scientific">Candidatus Synechococcus calcipolaris G9</name>
    <dbReference type="NCBI Taxonomy" id="1497997"/>
    <lineage>
        <taxon>Bacteria</taxon>
        <taxon>Bacillati</taxon>
        <taxon>Cyanobacteriota</taxon>
        <taxon>Cyanophyceae</taxon>
        <taxon>Synechococcales</taxon>
        <taxon>Synechococcaceae</taxon>
        <taxon>Synechococcus</taxon>
    </lineage>
</organism>
<accession>A0ABT6F0Y4</accession>
<evidence type="ECO:0000313" key="2">
    <source>
        <dbReference type="EMBL" id="MDG2991525.1"/>
    </source>
</evidence>
<keyword evidence="3" id="KW-1185">Reference proteome</keyword>
<sequence>MVSNFRLGMYWLSALAIALGFSFTPLATHPADSGEQVIIEQPQPILPLPGRLDRVPVFNSNSPEVVQSEGILLSTFPPTGMITPEAHLNYAFRGRFDIFAHHIAKPPQENDLRTLYLGVLAHNPGDRPVTVDLLQGASYLSQPDAPFIPLPPSQPNPLGRIYAGPGDRVMNDVLRGQRSPELPDQIIIPGGESRLILNLPIPVQNLTPPLNGRSTLIRARSSGPIYLASLGLYAPRDTDQAEQERSPTLDEWQSILKNGALVTPRDRTPSDPEASGPLVYGRVAGVGIGSRWQNPGQTPLTIPESGQRVSYPLSSLVGGTMGTGQIQTAPLVVRYPDTAYAAHGNYGIEYDVFLPLQNNTTQPQTVTVSLQTPIKFDAPAAGLRFYETPPNRIFFRGTVRLHYRDDRGTPQSQFVHLVQRQGEQGPELLRLTLQPGEIRPTRLSFLYPADATPPQVLTIQTLD</sequence>
<dbReference type="EMBL" id="JAKKUT010000002">
    <property type="protein sequence ID" value="MDG2991525.1"/>
    <property type="molecule type" value="Genomic_DNA"/>
</dbReference>
<keyword evidence="1" id="KW-0732">Signal</keyword>
<dbReference type="Pfam" id="PF11850">
    <property type="entry name" value="DUF3370"/>
    <property type="match status" value="1"/>
</dbReference>
<name>A0ABT6F0Y4_9SYNE</name>
<reference evidence="2" key="1">
    <citation type="journal article" date="2022" name="Genome Biol. Evol.">
        <title>A New Gene Family Diagnostic for Intracellular Biomineralization of Amorphous Ca Carbonates by Cyanobacteria.</title>
        <authorList>
            <person name="Benzerara K."/>
            <person name="Duprat E."/>
            <person name="Bitard-Feildel T."/>
            <person name="Caumes G."/>
            <person name="Cassier-Chauvat C."/>
            <person name="Chauvat F."/>
            <person name="Dezi M."/>
            <person name="Diop S.I."/>
            <person name="Gaschignard G."/>
            <person name="Gorgen S."/>
            <person name="Gugger M."/>
            <person name="Lopez-Garcia P."/>
            <person name="Millet M."/>
            <person name="Skouri-Panet F."/>
            <person name="Moreira D."/>
            <person name="Callebaut I."/>
        </authorList>
    </citation>
    <scope>NUCLEOTIDE SEQUENCE</scope>
    <source>
        <strain evidence="2">G9</strain>
    </source>
</reference>
<dbReference type="InterPro" id="IPR021801">
    <property type="entry name" value="DUF3370"/>
</dbReference>
<reference evidence="2" key="2">
    <citation type="submission" date="2022-01" db="EMBL/GenBank/DDBJ databases">
        <authorList>
            <person name="Zivanovic Y."/>
            <person name="Moreira D."/>
            <person name="Lopez-Garcia P."/>
        </authorList>
    </citation>
    <scope>NUCLEOTIDE SEQUENCE</scope>
    <source>
        <strain evidence="2">G9</strain>
    </source>
</reference>
<dbReference type="RefSeq" id="WP_277867388.1">
    <property type="nucleotide sequence ID" value="NZ_JAKKUT010000002.1"/>
</dbReference>
<dbReference type="Proteomes" id="UP001154265">
    <property type="component" value="Unassembled WGS sequence"/>
</dbReference>
<evidence type="ECO:0000256" key="1">
    <source>
        <dbReference type="SAM" id="SignalP"/>
    </source>
</evidence>
<feature type="chain" id="PRO_5047098685" evidence="1">
    <location>
        <begin position="28"/>
        <end position="463"/>
    </location>
</feature>
<proteinExistence type="predicted"/>
<protein>
    <submittedName>
        <fullName evidence="2">DUF3370 domain-containing protein</fullName>
    </submittedName>
</protein>
<comment type="caution">
    <text evidence="2">The sequence shown here is derived from an EMBL/GenBank/DDBJ whole genome shotgun (WGS) entry which is preliminary data.</text>
</comment>
<evidence type="ECO:0000313" key="3">
    <source>
        <dbReference type="Proteomes" id="UP001154265"/>
    </source>
</evidence>
<feature type="signal peptide" evidence="1">
    <location>
        <begin position="1"/>
        <end position="27"/>
    </location>
</feature>
<gene>
    <name evidence="2" type="ORF">L3556_11375</name>
</gene>